<dbReference type="Proteomes" id="UP000036938">
    <property type="component" value="Unassembled WGS sequence"/>
</dbReference>
<proteinExistence type="predicted"/>
<evidence type="ECO:0000313" key="2">
    <source>
        <dbReference type="Proteomes" id="UP000036938"/>
    </source>
</evidence>
<comment type="caution">
    <text evidence="1">The sequence shown here is derived from an EMBL/GenBank/DDBJ whole genome shotgun (WGS) entry which is preliminary data.</text>
</comment>
<sequence length="302" mass="32818">MTGKVLILGGTGRFGRHAAEAFWNAGWSVRLFDRAQDDLTSAALGVDVIVNGWNPRYPDWATEVPRLTEEVIAAAQWSGATVLIPGNVYVYGEGSDATLGTETPRAAKNPLGRIRIEMEEAYRRAGVRTIVLRAGDFIDTEASGNWFDMVLTKHLARGCMTYPGDLDTPHAWAYLPDMAEAAVGLCAMRDDLPDFADIPYHGYTLTGRQLAKALSCALDRPVKAHRMSWLPLRLMAPVSPMMRALCEMRYLWDMPHALDPEPLADLLPRHRPTPLVAALACAVGVDGPRAANVAGGAVPDAA</sequence>
<dbReference type="STRING" id="1317121.ATO11_13240"/>
<organism evidence="1 2">
    <name type="scientific">Pseudaestuariivita atlantica</name>
    <dbReference type="NCBI Taxonomy" id="1317121"/>
    <lineage>
        <taxon>Bacteria</taxon>
        <taxon>Pseudomonadati</taxon>
        <taxon>Pseudomonadota</taxon>
        <taxon>Alphaproteobacteria</taxon>
        <taxon>Rhodobacterales</taxon>
        <taxon>Paracoccaceae</taxon>
        <taxon>Pseudaestuariivita</taxon>
    </lineage>
</organism>
<protein>
    <submittedName>
        <fullName evidence="1">Epimerase</fullName>
    </submittedName>
</protein>
<accession>A0A0L1JNP9</accession>
<dbReference type="OrthoDB" id="7170465at2"/>
<keyword evidence="2" id="KW-1185">Reference proteome</keyword>
<gene>
    <name evidence="1" type="ORF">ATO11_13240</name>
</gene>
<dbReference type="InterPro" id="IPR036291">
    <property type="entry name" value="NAD(P)-bd_dom_sf"/>
</dbReference>
<evidence type="ECO:0000313" key="1">
    <source>
        <dbReference type="EMBL" id="KNG93390.1"/>
    </source>
</evidence>
<dbReference type="Gene3D" id="3.40.50.720">
    <property type="entry name" value="NAD(P)-binding Rossmann-like Domain"/>
    <property type="match status" value="1"/>
</dbReference>
<reference evidence="1 2" key="1">
    <citation type="journal article" date="2015" name="Int. J. Syst. Evol. Microbiol.">
        <title>Aestuariivita atlantica sp. nov., isolated from deep sea sediment of the Atlantic Ocean.</title>
        <authorList>
            <person name="Li G."/>
            <person name="Lai Q."/>
            <person name="Du Y."/>
            <person name="Liu X."/>
            <person name="Sun F."/>
            <person name="Shao Z."/>
        </authorList>
    </citation>
    <scope>NUCLEOTIDE SEQUENCE [LARGE SCALE GENOMIC DNA]</scope>
    <source>
        <strain evidence="1 2">22II-S11-z3</strain>
    </source>
</reference>
<dbReference type="RefSeq" id="WP_050531360.1">
    <property type="nucleotide sequence ID" value="NZ_AQQZ01000005.1"/>
</dbReference>
<dbReference type="AlphaFoldDB" id="A0A0L1JNP9"/>
<dbReference type="EMBL" id="AQQZ01000005">
    <property type="protein sequence ID" value="KNG93390.1"/>
    <property type="molecule type" value="Genomic_DNA"/>
</dbReference>
<dbReference type="SUPFAM" id="SSF51735">
    <property type="entry name" value="NAD(P)-binding Rossmann-fold domains"/>
    <property type="match status" value="1"/>
</dbReference>
<name>A0A0L1JNP9_9RHOB</name>